<feature type="chain" id="PRO_5032998328" evidence="1">
    <location>
        <begin position="22"/>
        <end position="342"/>
    </location>
</feature>
<evidence type="ECO:0000256" key="1">
    <source>
        <dbReference type="SAM" id="SignalP"/>
    </source>
</evidence>
<dbReference type="Proteomes" id="UP000663870">
    <property type="component" value="Unassembled WGS sequence"/>
</dbReference>
<keyword evidence="1" id="KW-0732">Signal</keyword>
<protein>
    <submittedName>
        <fullName evidence="2">Uncharacterized protein</fullName>
    </submittedName>
</protein>
<gene>
    <name evidence="2" type="ORF">JXQ802_LOCUS52554</name>
</gene>
<feature type="non-terminal residue" evidence="2">
    <location>
        <position position="342"/>
    </location>
</feature>
<dbReference type="AlphaFoldDB" id="A0A816DNG1"/>
<dbReference type="EMBL" id="CAJNOL010008458">
    <property type="protein sequence ID" value="CAF1636421.1"/>
    <property type="molecule type" value="Genomic_DNA"/>
</dbReference>
<accession>A0A816DNG1</accession>
<comment type="caution">
    <text evidence="2">The sequence shown here is derived from an EMBL/GenBank/DDBJ whole genome shotgun (WGS) entry which is preliminary data.</text>
</comment>
<organism evidence="2 3">
    <name type="scientific">Rotaria sordida</name>
    <dbReference type="NCBI Taxonomy" id="392033"/>
    <lineage>
        <taxon>Eukaryota</taxon>
        <taxon>Metazoa</taxon>
        <taxon>Spiralia</taxon>
        <taxon>Gnathifera</taxon>
        <taxon>Rotifera</taxon>
        <taxon>Eurotatoria</taxon>
        <taxon>Bdelloidea</taxon>
        <taxon>Philodinida</taxon>
        <taxon>Philodinidae</taxon>
        <taxon>Rotaria</taxon>
    </lineage>
</organism>
<keyword evidence="3" id="KW-1185">Reference proteome</keyword>
<evidence type="ECO:0000313" key="2">
    <source>
        <dbReference type="EMBL" id="CAF1636421.1"/>
    </source>
</evidence>
<evidence type="ECO:0000313" key="3">
    <source>
        <dbReference type="Proteomes" id="UP000663870"/>
    </source>
</evidence>
<reference evidence="2" key="1">
    <citation type="submission" date="2021-02" db="EMBL/GenBank/DDBJ databases">
        <authorList>
            <person name="Nowell W R."/>
        </authorList>
    </citation>
    <scope>NUCLEOTIDE SEQUENCE</scope>
</reference>
<proteinExistence type="predicted"/>
<sequence length="342" mass="40057">MNILYFIYYLLIIQLLELSSSSSTGYLLALSNTSFIYSRFSSTSHHEYETSYEVILINRYMSMEVIDKVLNHINDCYQYSVDTESEMSNNELSIIQFHTIPRTLPSQVLIIELSQLPNRESHLSRNEIYSWGNMNLELESANYLFAWPITSELINLQPHFADKTNTLSHWSYGLTSIGSSLTQAQRTRMINYAKYDVMAVTYLIRPITEQWSFTRTKESSIEEMFITFQSIRPPPLRQQKSKKKKKNINIQKLSKIFTSIQDPDYELISSDDEIYLNQLIEPNDYKNEQDNNNNNNNDNKINLLQDQIEPIDADYILIINDDEPIERIQQQEPEPVNDNLLN</sequence>
<name>A0A816DNG1_9BILA</name>
<feature type="signal peptide" evidence="1">
    <location>
        <begin position="1"/>
        <end position="21"/>
    </location>
</feature>